<evidence type="ECO:0000313" key="1">
    <source>
        <dbReference type="EMBL" id="PQB03740.1"/>
    </source>
</evidence>
<dbReference type="Proteomes" id="UP000239800">
    <property type="component" value="Unassembled WGS sequence"/>
</dbReference>
<dbReference type="PROSITE" id="PS51257">
    <property type="entry name" value="PROKAR_LIPOPROTEIN"/>
    <property type="match status" value="1"/>
</dbReference>
<proteinExistence type="predicted"/>
<dbReference type="InterPro" id="IPR036249">
    <property type="entry name" value="Thioredoxin-like_sf"/>
</dbReference>
<evidence type="ECO:0000313" key="2">
    <source>
        <dbReference type="Proteomes" id="UP000239800"/>
    </source>
</evidence>
<dbReference type="OrthoDB" id="6398367at2"/>
<reference evidence="1 2" key="1">
    <citation type="submission" date="2016-11" db="EMBL/GenBank/DDBJ databases">
        <title>Trade-off between light-utilization and light-protection in marine flavobacteria.</title>
        <authorList>
            <person name="Kumagai Y."/>
        </authorList>
    </citation>
    <scope>NUCLEOTIDE SEQUENCE [LARGE SCALE GENOMIC DNA]</scope>
    <source>
        <strain evidence="1 2">NBRC 107741</strain>
    </source>
</reference>
<keyword evidence="2" id="KW-1185">Reference proteome</keyword>
<dbReference type="RefSeq" id="WP_104811660.1">
    <property type="nucleotide sequence ID" value="NZ_MQUB01000001.1"/>
</dbReference>
<organism evidence="1 2">
    <name type="scientific">Aureitalea marina</name>
    <dbReference type="NCBI Taxonomy" id="930804"/>
    <lineage>
        <taxon>Bacteria</taxon>
        <taxon>Pseudomonadati</taxon>
        <taxon>Bacteroidota</taxon>
        <taxon>Flavobacteriia</taxon>
        <taxon>Flavobacteriales</taxon>
        <taxon>Flavobacteriaceae</taxon>
        <taxon>Aureitalea</taxon>
    </lineage>
</organism>
<accession>A0A2S7KMC3</accession>
<dbReference type="EMBL" id="MQUB01000001">
    <property type="protein sequence ID" value="PQB03740.1"/>
    <property type="molecule type" value="Genomic_DNA"/>
</dbReference>
<dbReference type="SUPFAM" id="SSF52833">
    <property type="entry name" value="Thioredoxin-like"/>
    <property type="match status" value="1"/>
</dbReference>
<sequence>MKKTLILIIVLAFMACKENKSSSELPVNAEIQTLEYDLQGFNQIVPDTVDGGEMLLGRIDRSALEQDLFKDWYEVSYTDHRMDTVLVDSIKPLLSGVSFKIFMGSWCEDSQREVPALFKILDYADFDTSNIELIAVDHDKITPQDYEADHNIEYIPSIMLMKDGEEIKRIVEYPVGTLEQDLLAILQGKEYKHYYED</sequence>
<name>A0A2S7KMC3_9FLAO</name>
<dbReference type="CDD" id="cd02947">
    <property type="entry name" value="TRX_family"/>
    <property type="match status" value="1"/>
</dbReference>
<comment type="caution">
    <text evidence="1">The sequence shown here is derived from an EMBL/GenBank/DDBJ whole genome shotgun (WGS) entry which is preliminary data.</text>
</comment>
<gene>
    <name evidence="1" type="ORF">BST85_01595</name>
</gene>
<dbReference type="Gene3D" id="3.40.30.10">
    <property type="entry name" value="Glutaredoxin"/>
    <property type="match status" value="1"/>
</dbReference>
<protein>
    <submittedName>
        <fullName evidence="1">Uncharacterized protein</fullName>
    </submittedName>
</protein>
<dbReference type="AlphaFoldDB" id="A0A2S7KMC3"/>